<dbReference type="PANTHER" id="PTHR21152">
    <property type="entry name" value="AMINOTRANSFERASE CLASS V"/>
    <property type="match status" value="1"/>
</dbReference>
<dbReference type="GO" id="GO:0016491">
    <property type="term" value="F:oxidoreductase activity"/>
    <property type="evidence" value="ECO:0007669"/>
    <property type="project" value="UniProtKB-KW"/>
</dbReference>
<dbReference type="GO" id="GO:0008453">
    <property type="term" value="F:alanine-glyoxylate transaminase activity"/>
    <property type="evidence" value="ECO:0007669"/>
    <property type="project" value="TreeGrafter"/>
</dbReference>
<dbReference type="GO" id="GO:0004760">
    <property type="term" value="F:L-serine-pyruvate transaminase activity"/>
    <property type="evidence" value="ECO:0007669"/>
    <property type="project" value="TreeGrafter"/>
</dbReference>
<feature type="binding site" evidence="4">
    <location>
        <position position="351"/>
    </location>
    <ligand>
        <name>substrate</name>
    </ligand>
</feature>
<dbReference type="Gene3D" id="3.90.1150.10">
    <property type="entry name" value="Aspartate Aminotransferase, domain 1"/>
    <property type="match status" value="1"/>
</dbReference>
<feature type="domain" description="Aminotransferase class V" evidence="8">
    <location>
        <begin position="73"/>
        <end position="330"/>
    </location>
</feature>
<sequence>MSLANGRLHMALPGPSVMPDAVLQAMMRPAPDIYSDELRVLTEGLVRDLKYVAQTQHQVAIYIANGHGVWEASLSNVVQPGDKVLAPVMGVFGFGWAEMAQNLGVEVELIDHGRQTPIDPEQVRAALLADKGQQIKAVLAVHTDTSTSLRSDIKALRQVLDEVGHPALLMADCVASLGCDEMHMDKWGVDVLISASQKGLMVPPGLGFVWFNDRAMAARQALARVSGYWDWQPRVEPEIFYQYFGGTAPTHHLYALEVALGMIKAEGIEAVWARHQALAQAIWAAVEYWDSPMALNVADPEQRSHAVTTVKIGAPDGDRLREWCSTNAGVTLGIGLGMGTEADPTGAGVFRFGHMGHLNATMVLGMLGSVEAGLDALGIAHNPGGVAAAAQVISTASSV</sequence>
<accession>A0A238JAT5</accession>
<dbReference type="InterPro" id="IPR015424">
    <property type="entry name" value="PyrdxlP-dep_Trfase"/>
</dbReference>
<dbReference type="SUPFAM" id="SSF53383">
    <property type="entry name" value="PLP-dependent transferases"/>
    <property type="match status" value="1"/>
</dbReference>
<keyword evidence="3 5" id="KW-0663">Pyridoxal phosphate</keyword>
<dbReference type="InterPro" id="IPR024169">
    <property type="entry name" value="SP_NH2Trfase/AEP_transaminase"/>
</dbReference>
<evidence type="ECO:0000256" key="4">
    <source>
        <dbReference type="PIRSR" id="PIRSR000524-1"/>
    </source>
</evidence>
<dbReference type="PROSITE" id="PS00595">
    <property type="entry name" value="AA_TRANSFER_CLASS_5"/>
    <property type="match status" value="1"/>
</dbReference>
<proteinExistence type="inferred from homology"/>
<dbReference type="Gene3D" id="3.40.640.10">
    <property type="entry name" value="Type I PLP-dependent aspartate aminotransferase-like (Major domain)"/>
    <property type="match status" value="1"/>
</dbReference>
<evidence type="ECO:0000256" key="2">
    <source>
        <dbReference type="ARBA" id="ARBA00009236"/>
    </source>
</evidence>
<evidence type="ECO:0000256" key="1">
    <source>
        <dbReference type="ARBA" id="ARBA00001933"/>
    </source>
</evidence>
<dbReference type="Pfam" id="PF00266">
    <property type="entry name" value="Aminotran_5"/>
    <property type="match status" value="1"/>
</dbReference>
<dbReference type="Proteomes" id="UP000225972">
    <property type="component" value="Unassembled WGS sequence"/>
</dbReference>
<evidence type="ECO:0000313" key="10">
    <source>
        <dbReference type="Proteomes" id="UP000225972"/>
    </source>
</evidence>
<organism evidence="9 10">
    <name type="scientific">Pelagimonas phthalicica</name>
    <dbReference type="NCBI Taxonomy" id="1037362"/>
    <lineage>
        <taxon>Bacteria</taxon>
        <taxon>Pseudomonadati</taxon>
        <taxon>Pseudomonadota</taxon>
        <taxon>Alphaproteobacteria</taxon>
        <taxon>Rhodobacterales</taxon>
        <taxon>Roseobacteraceae</taxon>
        <taxon>Pelagimonas</taxon>
    </lineage>
</organism>
<dbReference type="EC" id="1.12.-.-" evidence="9"/>
<evidence type="ECO:0000256" key="6">
    <source>
        <dbReference type="RuleBase" id="RU004075"/>
    </source>
</evidence>
<evidence type="ECO:0000259" key="8">
    <source>
        <dbReference type="Pfam" id="PF00266"/>
    </source>
</evidence>
<protein>
    <submittedName>
        <fullName evidence="9">Soluble hydrogenase 42 kDa subunit</fullName>
        <ecNumber evidence="9">1.12.-.-</ecNumber>
    </submittedName>
</protein>
<dbReference type="EMBL" id="FXXP01000001">
    <property type="protein sequence ID" value="SMX27324.1"/>
    <property type="molecule type" value="Genomic_DNA"/>
</dbReference>
<dbReference type="OrthoDB" id="389074at2"/>
<reference evidence="10" key="1">
    <citation type="submission" date="2017-05" db="EMBL/GenBank/DDBJ databases">
        <authorList>
            <person name="Rodrigo-Torres L."/>
            <person name="Arahal R. D."/>
            <person name="Lucena T."/>
        </authorList>
    </citation>
    <scope>NUCLEOTIDE SEQUENCE [LARGE SCALE GENOMIC DNA]</scope>
    <source>
        <strain evidence="10">CECT 8649</strain>
    </source>
</reference>
<dbReference type="InterPro" id="IPR015422">
    <property type="entry name" value="PyrdxlP-dep_Trfase_small"/>
</dbReference>
<dbReference type="PANTHER" id="PTHR21152:SF40">
    <property type="entry name" value="ALANINE--GLYOXYLATE AMINOTRANSFERASE"/>
    <property type="match status" value="1"/>
</dbReference>
<comment type="cofactor">
    <cofactor evidence="1 5 7">
        <name>pyridoxal 5'-phosphate</name>
        <dbReference type="ChEBI" id="CHEBI:597326"/>
    </cofactor>
</comment>
<gene>
    <name evidence="9" type="ORF">TRP8649_01427</name>
</gene>
<evidence type="ECO:0000256" key="5">
    <source>
        <dbReference type="PIRSR" id="PIRSR000524-50"/>
    </source>
</evidence>
<comment type="similarity">
    <text evidence="2 6">Belongs to the class-V pyridoxal-phosphate-dependent aminotransferase family.</text>
</comment>
<name>A0A238JAT5_9RHOB</name>
<dbReference type="InterPro" id="IPR020578">
    <property type="entry name" value="Aminotrans_V_PyrdxlP_BS"/>
</dbReference>
<evidence type="ECO:0000313" key="9">
    <source>
        <dbReference type="EMBL" id="SMX27324.1"/>
    </source>
</evidence>
<keyword evidence="9" id="KW-0560">Oxidoreductase</keyword>
<feature type="modified residue" description="N6-(pyridoxal phosphate)lysine" evidence="5">
    <location>
        <position position="198"/>
    </location>
</feature>
<keyword evidence="10" id="KW-1185">Reference proteome</keyword>
<dbReference type="InterPro" id="IPR000192">
    <property type="entry name" value="Aminotrans_V_dom"/>
</dbReference>
<dbReference type="PIRSF" id="PIRSF000524">
    <property type="entry name" value="SPT"/>
    <property type="match status" value="1"/>
</dbReference>
<evidence type="ECO:0000256" key="3">
    <source>
        <dbReference type="ARBA" id="ARBA00022898"/>
    </source>
</evidence>
<evidence type="ECO:0000256" key="7">
    <source>
        <dbReference type="RuleBase" id="RU004504"/>
    </source>
</evidence>
<dbReference type="RefSeq" id="WP_099243483.1">
    <property type="nucleotide sequence ID" value="NZ_FXXP01000001.1"/>
</dbReference>
<dbReference type="GO" id="GO:0019265">
    <property type="term" value="P:glycine biosynthetic process, by transamination of glyoxylate"/>
    <property type="evidence" value="ECO:0007669"/>
    <property type="project" value="TreeGrafter"/>
</dbReference>
<dbReference type="AlphaFoldDB" id="A0A238JAT5"/>
<dbReference type="InterPro" id="IPR015421">
    <property type="entry name" value="PyrdxlP-dep_Trfase_major"/>
</dbReference>